<protein>
    <recommendedName>
        <fullName evidence="3">Reverse transcriptase</fullName>
    </recommendedName>
</protein>
<dbReference type="Proteomes" id="UP000828251">
    <property type="component" value="Unassembled WGS sequence"/>
</dbReference>
<sequence length="344" mass="39672">MVHDLKDNPMDEFDGKKQKRIVGSTRYVSECSDLAGDSDERGLSCQRTLWVASMGQMWKFRKVLEKINGSSRGSMALQIYDFKLRLGSLPWLVFKDFNELLYSFKKKGGVLRDGRHMDEFSSVLLDCHLEDLGYEDLCESKIRRLWDSGVGCVPQWLEQIAQANWLKLGDRNTRFFHRFAIHRRRGDLRHILEGVHLCITGDMNASLMNEFTHQEIYVALKVMAPTKALGLDGLPTLFYQKFWHIVERDIGAYCLEILNGLMSTNINKTHIVLILEVANPTRIQQFHPNSLCSVLYKIVSKVVVLNIILALEILNVYRQKRRGKKGHFALKLDMSKAYDSAEWS</sequence>
<dbReference type="PANTHER" id="PTHR46890:SF48">
    <property type="entry name" value="RNA-DIRECTED DNA POLYMERASE"/>
    <property type="match status" value="1"/>
</dbReference>
<dbReference type="PANTHER" id="PTHR46890">
    <property type="entry name" value="NON-LTR RETROLELEMENT REVERSE TRANSCRIPTASE-LIKE PROTEIN-RELATED"/>
    <property type="match status" value="1"/>
</dbReference>
<organism evidence="1 2">
    <name type="scientific">Gossypium stocksii</name>
    <dbReference type="NCBI Taxonomy" id="47602"/>
    <lineage>
        <taxon>Eukaryota</taxon>
        <taxon>Viridiplantae</taxon>
        <taxon>Streptophyta</taxon>
        <taxon>Embryophyta</taxon>
        <taxon>Tracheophyta</taxon>
        <taxon>Spermatophyta</taxon>
        <taxon>Magnoliopsida</taxon>
        <taxon>eudicotyledons</taxon>
        <taxon>Gunneridae</taxon>
        <taxon>Pentapetalae</taxon>
        <taxon>rosids</taxon>
        <taxon>malvids</taxon>
        <taxon>Malvales</taxon>
        <taxon>Malvaceae</taxon>
        <taxon>Malvoideae</taxon>
        <taxon>Gossypium</taxon>
    </lineage>
</organism>
<dbReference type="EMBL" id="JAIQCV010000009">
    <property type="protein sequence ID" value="KAH1063939.1"/>
    <property type="molecule type" value="Genomic_DNA"/>
</dbReference>
<dbReference type="AlphaFoldDB" id="A0A9D3ZSG1"/>
<dbReference type="InterPro" id="IPR052343">
    <property type="entry name" value="Retrotransposon-Effector_Assoc"/>
</dbReference>
<accession>A0A9D3ZSG1</accession>
<evidence type="ECO:0000313" key="2">
    <source>
        <dbReference type="Proteomes" id="UP000828251"/>
    </source>
</evidence>
<keyword evidence="2" id="KW-1185">Reference proteome</keyword>
<gene>
    <name evidence="1" type="ORF">J1N35_028926</name>
</gene>
<evidence type="ECO:0008006" key="3">
    <source>
        <dbReference type="Google" id="ProtNLM"/>
    </source>
</evidence>
<comment type="caution">
    <text evidence="1">The sequence shown here is derived from an EMBL/GenBank/DDBJ whole genome shotgun (WGS) entry which is preliminary data.</text>
</comment>
<evidence type="ECO:0000313" key="1">
    <source>
        <dbReference type="EMBL" id="KAH1063939.1"/>
    </source>
</evidence>
<proteinExistence type="predicted"/>
<name>A0A9D3ZSG1_9ROSI</name>
<reference evidence="1 2" key="1">
    <citation type="journal article" date="2021" name="Plant Biotechnol. J.">
        <title>Multi-omics assisted identification of the key and species-specific regulatory components of drought-tolerant mechanisms in Gossypium stocksii.</title>
        <authorList>
            <person name="Yu D."/>
            <person name="Ke L."/>
            <person name="Zhang D."/>
            <person name="Wu Y."/>
            <person name="Sun Y."/>
            <person name="Mei J."/>
            <person name="Sun J."/>
            <person name="Sun Y."/>
        </authorList>
    </citation>
    <scope>NUCLEOTIDE SEQUENCE [LARGE SCALE GENOMIC DNA]</scope>
    <source>
        <strain evidence="2">cv. E1</strain>
        <tissue evidence="1">Leaf</tissue>
    </source>
</reference>
<dbReference type="OrthoDB" id="1002463at2759"/>